<evidence type="ECO:0000313" key="1">
    <source>
        <dbReference type="EMBL" id="NBI53449.1"/>
    </source>
</evidence>
<reference evidence="1 2" key="1">
    <citation type="journal article" date="2017" name="Int. J. Syst. Evol. Microbiol.">
        <title>Photobacterium alginatilyticum sp. nov., a marine bacterium isolated from bottom seawater.</title>
        <authorList>
            <person name="Wang X."/>
            <person name="Wang Y."/>
            <person name="Yang X."/>
            <person name="Sun H."/>
            <person name="Li B."/>
            <person name="Zhang X.H."/>
        </authorList>
    </citation>
    <scope>NUCLEOTIDE SEQUENCE [LARGE SCALE GENOMIC DNA]</scope>
    <source>
        <strain evidence="1 2">P03D4</strain>
    </source>
</reference>
<evidence type="ECO:0000313" key="2">
    <source>
        <dbReference type="Proteomes" id="UP000738517"/>
    </source>
</evidence>
<name>A0ABW9YK39_9GAMM</name>
<gene>
    <name evidence="1" type="ORF">EIZ48_12760</name>
</gene>
<dbReference type="EMBL" id="RSEJ01000012">
    <property type="protein sequence ID" value="NBI53449.1"/>
    <property type="molecule type" value="Genomic_DNA"/>
</dbReference>
<protein>
    <submittedName>
        <fullName evidence="1">Uncharacterized protein</fullName>
    </submittedName>
</protein>
<comment type="caution">
    <text evidence="1">The sequence shown here is derived from an EMBL/GenBank/DDBJ whole genome shotgun (WGS) entry which is preliminary data.</text>
</comment>
<organism evidence="1 2">
    <name type="scientific">Photobacterium alginatilyticum</name>
    <dbReference type="NCBI Taxonomy" id="1775171"/>
    <lineage>
        <taxon>Bacteria</taxon>
        <taxon>Pseudomonadati</taxon>
        <taxon>Pseudomonadota</taxon>
        <taxon>Gammaproteobacteria</taxon>
        <taxon>Vibrionales</taxon>
        <taxon>Vibrionaceae</taxon>
        <taxon>Photobacterium</taxon>
    </lineage>
</organism>
<keyword evidence="2" id="KW-1185">Reference proteome</keyword>
<sequence>MKNKKLDSFEFEASCLVEKADELSKEDATKFIKNFGSRAGTFVNSQGNEHDCKSFDIELTVKVIARYE</sequence>
<accession>A0ABW9YK39</accession>
<proteinExistence type="predicted"/>
<dbReference type="RefSeq" id="WP_160651921.1">
    <property type="nucleotide sequence ID" value="NZ_RSEJ01000012.1"/>
</dbReference>
<dbReference type="Proteomes" id="UP000738517">
    <property type="component" value="Unassembled WGS sequence"/>
</dbReference>